<comment type="caution">
    <text evidence="1">The sequence shown here is derived from an EMBL/GenBank/DDBJ whole genome shotgun (WGS) entry which is preliminary data.</text>
</comment>
<accession>A0ABR4QHW2</accession>
<name>A0ABR4QHW2_9CEST</name>
<proteinExistence type="predicted"/>
<protein>
    <submittedName>
        <fullName evidence="1">Uncharacterized protein</fullName>
    </submittedName>
</protein>
<keyword evidence="2" id="KW-1185">Reference proteome</keyword>
<sequence>MGALQRRTLHNTVFVPEDDVIIGFEINHGWLIDHITFTTRGGVRLNQLGSSDGGSRTVFDASNFSSGIMHEWIDGGGTERSHPDDVVVSLHGISYKEISSHRQILWNEVVFHFASIDRSLVEALNPGRGPTVHRILKNKQFLI</sequence>
<evidence type="ECO:0000313" key="1">
    <source>
        <dbReference type="EMBL" id="KAL5109185.1"/>
    </source>
</evidence>
<evidence type="ECO:0000313" key="2">
    <source>
        <dbReference type="Proteomes" id="UP001651158"/>
    </source>
</evidence>
<organism evidence="1 2">
    <name type="scientific">Taenia crassiceps</name>
    <dbReference type="NCBI Taxonomy" id="6207"/>
    <lineage>
        <taxon>Eukaryota</taxon>
        <taxon>Metazoa</taxon>
        <taxon>Spiralia</taxon>
        <taxon>Lophotrochozoa</taxon>
        <taxon>Platyhelminthes</taxon>
        <taxon>Cestoda</taxon>
        <taxon>Eucestoda</taxon>
        <taxon>Cyclophyllidea</taxon>
        <taxon>Taeniidae</taxon>
        <taxon>Taenia</taxon>
    </lineage>
</organism>
<gene>
    <name evidence="1" type="ORF">TcWFU_007311</name>
</gene>
<dbReference type="EMBL" id="JAKROA010000003">
    <property type="protein sequence ID" value="KAL5109185.1"/>
    <property type="molecule type" value="Genomic_DNA"/>
</dbReference>
<dbReference type="Proteomes" id="UP001651158">
    <property type="component" value="Unassembled WGS sequence"/>
</dbReference>
<reference evidence="1 2" key="1">
    <citation type="journal article" date="2022" name="Front. Cell. Infect. Microbiol.">
        <title>The Genomes of Two Strains of Taenia crassiceps the Animal Model for the Study of Human Cysticercosis.</title>
        <authorList>
            <person name="Bobes R.J."/>
            <person name="Estrada K."/>
            <person name="Rios-Valencia D.G."/>
            <person name="Calderon-Gallegos A."/>
            <person name="de la Torre P."/>
            <person name="Carrero J.C."/>
            <person name="Sanchez-Flores A."/>
            <person name="Laclette J.P."/>
        </authorList>
    </citation>
    <scope>NUCLEOTIDE SEQUENCE [LARGE SCALE GENOMIC DNA]</scope>
    <source>
        <strain evidence="1">WFUcys</strain>
    </source>
</reference>